<gene>
    <name evidence="1" type="ordered locus">PECL_869</name>
</gene>
<evidence type="ECO:0000313" key="2">
    <source>
        <dbReference type="Proteomes" id="UP000005444"/>
    </source>
</evidence>
<sequence>MDSTIDSIGEYAKLKFNSFADIRANSFKSMRLISVITYNLKTT</sequence>
<dbReference type="KEGG" id="pce:PECL_869"/>
<name>G8PD06_PEDCP</name>
<dbReference type="Proteomes" id="UP000005444">
    <property type="component" value="Chromosome"/>
</dbReference>
<reference evidence="1 2" key="1">
    <citation type="journal article" date="2012" name="J. Bacteriol.">
        <title>Complete Genome Sequence of the Beer Spoilage Organism Pediococcus claussenii ATCC BAA-344T.</title>
        <authorList>
            <person name="Pittet V."/>
            <person name="Abegunde T."/>
            <person name="Marfleet T."/>
            <person name="Haakensen M."/>
            <person name="Morrow K."/>
            <person name="Jayaprakash T."/>
            <person name="Schroeder K."/>
            <person name="Trost B."/>
            <person name="Byrns S."/>
            <person name="Bergsveinson J."/>
            <person name="Kusalik A."/>
            <person name="Ziola B."/>
        </authorList>
    </citation>
    <scope>NUCLEOTIDE SEQUENCE [LARGE SCALE GENOMIC DNA]</scope>
    <source>
        <strain evidence="1 2">ATCC BAA-344</strain>
    </source>
</reference>
<organism evidence="1 2">
    <name type="scientific">Pediococcus claussenii (strain ATCC BAA-344 / DSM 14800 / JCM 18046 / KCTC 3811 / LMG 21948 / P06)</name>
    <dbReference type="NCBI Taxonomy" id="701521"/>
    <lineage>
        <taxon>Bacteria</taxon>
        <taxon>Bacillati</taxon>
        <taxon>Bacillota</taxon>
        <taxon>Bacilli</taxon>
        <taxon>Lactobacillales</taxon>
        <taxon>Lactobacillaceae</taxon>
        <taxon>Pediococcus</taxon>
    </lineage>
</organism>
<accession>G8PD06</accession>
<dbReference type="HOGENOM" id="CLU_3237295_0_0_9"/>
<dbReference type="EMBL" id="CP003137">
    <property type="protein sequence ID" value="AEV95141.1"/>
    <property type="molecule type" value="Genomic_DNA"/>
</dbReference>
<dbReference type="AlphaFoldDB" id="G8PD06"/>
<proteinExistence type="predicted"/>
<evidence type="ECO:0000313" key="1">
    <source>
        <dbReference type="EMBL" id="AEV95141.1"/>
    </source>
</evidence>
<keyword evidence="2" id="KW-1185">Reference proteome</keyword>
<protein>
    <submittedName>
        <fullName evidence="1">Uncharacterized protein</fullName>
    </submittedName>
</protein>